<dbReference type="EMBL" id="CM042020">
    <property type="protein sequence ID" value="KAI3821771.1"/>
    <property type="molecule type" value="Genomic_DNA"/>
</dbReference>
<sequence>MHEPPIPITAPHQSIDLNGDPTSSTPTMEDSATILDNVRLQLHTLMLSISPFIRNKTVASGLKDYSDNQRYFQIAFRSSYESIVVINRYDIAAEKMNHPSTSSSPVIPLDRHHQQQLNHAIVRITPQTVPPPMPPPPPNLPCKDLLQGSREDYIKVGVPLYEAAIKGDWKAARPILKEHPDLIRFAITENYETLLHIAASAESNKDVEEFVINLVQLMEKEDLELQNKNYNTALSLAAAAGNVKTAMTMVKKNPHLIDIPGKGRIMPLYMAALFGKPEMVRYLYDKSKKMTGDFWDDENQGWVLQKCVEAEIFDVALKMVNDCPNLFVKKESLIVKKGLLTDVLLALAQKTQAFKGIRPHIIFRIINSRGRANDPAKL</sequence>
<gene>
    <name evidence="1" type="ORF">L1987_09343</name>
</gene>
<proteinExistence type="predicted"/>
<protein>
    <submittedName>
        <fullName evidence="1">Uncharacterized protein</fullName>
    </submittedName>
</protein>
<comment type="caution">
    <text evidence="1">The sequence shown here is derived from an EMBL/GenBank/DDBJ whole genome shotgun (WGS) entry which is preliminary data.</text>
</comment>
<evidence type="ECO:0000313" key="1">
    <source>
        <dbReference type="EMBL" id="KAI3821771.1"/>
    </source>
</evidence>
<evidence type="ECO:0000313" key="2">
    <source>
        <dbReference type="Proteomes" id="UP001056120"/>
    </source>
</evidence>
<reference evidence="2" key="1">
    <citation type="journal article" date="2022" name="Mol. Ecol. Resour.">
        <title>The genomes of chicory, endive, great burdock and yacon provide insights into Asteraceae palaeo-polyploidization history and plant inulin production.</title>
        <authorList>
            <person name="Fan W."/>
            <person name="Wang S."/>
            <person name="Wang H."/>
            <person name="Wang A."/>
            <person name="Jiang F."/>
            <person name="Liu H."/>
            <person name="Zhao H."/>
            <person name="Xu D."/>
            <person name="Zhang Y."/>
        </authorList>
    </citation>
    <scope>NUCLEOTIDE SEQUENCE [LARGE SCALE GENOMIC DNA]</scope>
    <source>
        <strain evidence="2">cv. Yunnan</strain>
    </source>
</reference>
<name>A0ACB9JPF2_9ASTR</name>
<keyword evidence="2" id="KW-1185">Reference proteome</keyword>
<accession>A0ACB9JPF2</accession>
<organism evidence="1 2">
    <name type="scientific">Smallanthus sonchifolius</name>
    <dbReference type="NCBI Taxonomy" id="185202"/>
    <lineage>
        <taxon>Eukaryota</taxon>
        <taxon>Viridiplantae</taxon>
        <taxon>Streptophyta</taxon>
        <taxon>Embryophyta</taxon>
        <taxon>Tracheophyta</taxon>
        <taxon>Spermatophyta</taxon>
        <taxon>Magnoliopsida</taxon>
        <taxon>eudicotyledons</taxon>
        <taxon>Gunneridae</taxon>
        <taxon>Pentapetalae</taxon>
        <taxon>asterids</taxon>
        <taxon>campanulids</taxon>
        <taxon>Asterales</taxon>
        <taxon>Asteraceae</taxon>
        <taxon>Asteroideae</taxon>
        <taxon>Heliantheae alliance</taxon>
        <taxon>Millerieae</taxon>
        <taxon>Smallanthus</taxon>
    </lineage>
</organism>
<reference evidence="1 2" key="2">
    <citation type="journal article" date="2022" name="Mol. Ecol. Resour.">
        <title>The genomes of chicory, endive, great burdock and yacon provide insights into Asteraceae paleo-polyploidization history and plant inulin production.</title>
        <authorList>
            <person name="Fan W."/>
            <person name="Wang S."/>
            <person name="Wang H."/>
            <person name="Wang A."/>
            <person name="Jiang F."/>
            <person name="Liu H."/>
            <person name="Zhao H."/>
            <person name="Xu D."/>
            <person name="Zhang Y."/>
        </authorList>
    </citation>
    <scope>NUCLEOTIDE SEQUENCE [LARGE SCALE GENOMIC DNA]</scope>
    <source>
        <strain evidence="2">cv. Yunnan</strain>
        <tissue evidence="1">Leaves</tissue>
    </source>
</reference>
<dbReference type="Proteomes" id="UP001056120">
    <property type="component" value="Linkage Group LG03"/>
</dbReference>